<evidence type="ECO:0000256" key="6">
    <source>
        <dbReference type="SAM" id="MobiDB-lite"/>
    </source>
</evidence>
<evidence type="ECO:0000256" key="7">
    <source>
        <dbReference type="SAM" id="Phobius"/>
    </source>
</evidence>
<feature type="region of interest" description="Disordered" evidence="6">
    <location>
        <begin position="2285"/>
        <end position="2307"/>
    </location>
</feature>
<feature type="compositionally biased region" description="Low complexity" evidence="6">
    <location>
        <begin position="2396"/>
        <end position="2405"/>
    </location>
</feature>
<dbReference type="Pfam" id="PF10337">
    <property type="entry name" value="ArAE_2_N"/>
    <property type="match status" value="2"/>
</dbReference>
<evidence type="ECO:0000259" key="8">
    <source>
        <dbReference type="Pfam" id="PF10334"/>
    </source>
</evidence>
<feature type="transmembrane region" description="Helical" evidence="7">
    <location>
        <begin position="465"/>
        <end position="484"/>
    </location>
</feature>
<dbReference type="Pfam" id="PF11744">
    <property type="entry name" value="ALMT"/>
    <property type="match status" value="1"/>
</dbReference>
<feature type="transmembrane region" description="Helical" evidence="7">
    <location>
        <begin position="1705"/>
        <end position="1724"/>
    </location>
</feature>
<evidence type="ECO:0000313" key="10">
    <source>
        <dbReference type="EMBL" id="KAF9148185.1"/>
    </source>
</evidence>
<feature type="transmembrane region" description="Helical" evidence="7">
    <location>
        <begin position="442"/>
        <end position="459"/>
    </location>
</feature>
<dbReference type="PRINTS" id="PR02047">
    <property type="entry name" value="BREFELDNASP4"/>
</dbReference>
<comment type="caution">
    <text evidence="10">The sequence shown here is derived from an EMBL/GenBank/DDBJ whole genome shotgun (WGS) entry which is preliminary data.</text>
</comment>
<feature type="transmembrane region" description="Helical" evidence="7">
    <location>
        <begin position="357"/>
        <end position="376"/>
    </location>
</feature>
<reference evidence="10" key="1">
    <citation type="journal article" date="2020" name="Fungal Divers.">
        <title>Resolving the Mortierellaceae phylogeny through synthesis of multi-gene phylogenetics and phylogenomics.</title>
        <authorList>
            <person name="Vandepol N."/>
            <person name="Liber J."/>
            <person name="Desiro A."/>
            <person name="Na H."/>
            <person name="Kennedy M."/>
            <person name="Barry K."/>
            <person name="Grigoriev I.V."/>
            <person name="Miller A.N."/>
            <person name="O'Donnell K."/>
            <person name="Stajich J.E."/>
            <person name="Bonito G."/>
        </authorList>
    </citation>
    <scope>NUCLEOTIDE SEQUENCE</scope>
    <source>
        <strain evidence="10">NRRL 6426</strain>
    </source>
</reference>
<feature type="coiled-coil region" evidence="5">
    <location>
        <begin position="2322"/>
        <end position="2363"/>
    </location>
</feature>
<feature type="compositionally biased region" description="Acidic residues" evidence="6">
    <location>
        <begin position="1910"/>
        <end position="1921"/>
    </location>
</feature>
<feature type="compositionally biased region" description="Low complexity" evidence="6">
    <location>
        <begin position="112"/>
        <end position="125"/>
    </location>
</feature>
<dbReference type="InterPro" id="IPR020966">
    <property type="entry name" value="ALMT"/>
</dbReference>
<feature type="region of interest" description="Disordered" evidence="6">
    <location>
        <begin position="809"/>
        <end position="850"/>
    </location>
</feature>
<dbReference type="OrthoDB" id="1924968at2759"/>
<dbReference type="EMBL" id="JAAAUQ010000699">
    <property type="protein sequence ID" value="KAF9148185.1"/>
    <property type="molecule type" value="Genomic_DNA"/>
</dbReference>
<feature type="region of interest" description="Disordered" evidence="6">
    <location>
        <begin position="1900"/>
        <end position="1921"/>
    </location>
</feature>
<feature type="compositionally biased region" description="Basic and acidic residues" evidence="6">
    <location>
        <begin position="291"/>
        <end position="308"/>
    </location>
</feature>
<feature type="compositionally biased region" description="Low complexity" evidence="6">
    <location>
        <begin position="1571"/>
        <end position="1588"/>
    </location>
</feature>
<feature type="compositionally biased region" description="Basic and acidic residues" evidence="6">
    <location>
        <begin position="662"/>
        <end position="673"/>
    </location>
</feature>
<feature type="region of interest" description="Disordered" evidence="6">
    <location>
        <begin position="1385"/>
        <end position="1492"/>
    </location>
</feature>
<dbReference type="CDD" id="cd22249">
    <property type="entry name" value="UDM1_RNF168_RNF169-like"/>
    <property type="match status" value="1"/>
</dbReference>
<feature type="region of interest" description="Disordered" evidence="6">
    <location>
        <begin position="873"/>
        <end position="928"/>
    </location>
</feature>
<feature type="compositionally biased region" description="Low complexity" evidence="6">
    <location>
        <begin position="2555"/>
        <end position="2572"/>
    </location>
</feature>
<evidence type="ECO:0000256" key="5">
    <source>
        <dbReference type="SAM" id="Coils"/>
    </source>
</evidence>
<feature type="compositionally biased region" description="Low complexity" evidence="6">
    <location>
        <begin position="2707"/>
        <end position="2722"/>
    </location>
</feature>
<feature type="compositionally biased region" description="Polar residues" evidence="6">
    <location>
        <begin position="2607"/>
        <end position="2641"/>
    </location>
</feature>
<evidence type="ECO:0000313" key="11">
    <source>
        <dbReference type="Proteomes" id="UP000748756"/>
    </source>
</evidence>
<feature type="region of interest" description="Disordered" evidence="6">
    <location>
        <begin position="2555"/>
        <end position="2575"/>
    </location>
</feature>
<feature type="compositionally biased region" description="Low complexity" evidence="6">
    <location>
        <begin position="188"/>
        <end position="203"/>
    </location>
</feature>
<feature type="region of interest" description="Disordered" evidence="6">
    <location>
        <begin position="2607"/>
        <end position="2686"/>
    </location>
</feature>
<feature type="transmembrane region" description="Helical" evidence="7">
    <location>
        <begin position="1736"/>
        <end position="1761"/>
    </location>
</feature>
<feature type="region of interest" description="Disordered" evidence="6">
    <location>
        <begin position="960"/>
        <end position="980"/>
    </location>
</feature>
<feature type="compositionally biased region" description="Polar residues" evidence="6">
    <location>
        <begin position="679"/>
        <end position="700"/>
    </location>
</feature>
<keyword evidence="5" id="KW-0175">Coiled coil</keyword>
<name>A0A9P5RUI7_9FUNG</name>
<evidence type="ECO:0008006" key="12">
    <source>
        <dbReference type="Google" id="ProtNLM"/>
    </source>
</evidence>
<feature type="compositionally biased region" description="Basic and acidic residues" evidence="6">
    <location>
        <begin position="1478"/>
        <end position="1487"/>
    </location>
</feature>
<feature type="compositionally biased region" description="Polar residues" evidence="6">
    <location>
        <begin position="250"/>
        <end position="266"/>
    </location>
</feature>
<feature type="transmembrane region" description="Helical" evidence="7">
    <location>
        <begin position="1781"/>
        <end position="1800"/>
    </location>
</feature>
<organism evidence="10 11">
    <name type="scientific">Linnemannia schmuckeri</name>
    <dbReference type="NCBI Taxonomy" id="64567"/>
    <lineage>
        <taxon>Eukaryota</taxon>
        <taxon>Fungi</taxon>
        <taxon>Fungi incertae sedis</taxon>
        <taxon>Mucoromycota</taxon>
        <taxon>Mortierellomycotina</taxon>
        <taxon>Mortierellomycetes</taxon>
        <taxon>Mortierellales</taxon>
        <taxon>Mortierellaceae</taxon>
        <taxon>Linnemannia</taxon>
    </lineage>
</organism>
<comment type="subcellular location">
    <subcellularLocation>
        <location evidence="1">Membrane</location>
        <topology evidence="1">Multi-pass membrane protein</topology>
    </subcellularLocation>
</comment>
<feature type="domain" description="Putative ER transporter 6TM N-terminal" evidence="9">
    <location>
        <begin position="341"/>
        <end position="432"/>
    </location>
</feature>
<feature type="transmembrane region" description="Helical" evidence="7">
    <location>
        <begin position="1839"/>
        <end position="1860"/>
    </location>
</feature>
<keyword evidence="11" id="KW-1185">Reference proteome</keyword>
<feature type="compositionally biased region" description="Polar residues" evidence="6">
    <location>
        <begin position="204"/>
        <end position="230"/>
    </location>
</feature>
<feature type="compositionally biased region" description="Low complexity" evidence="6">
    <location>
        <begin position="643"/>
        <end position="653"/>
    </location>
</feature>
<dbReference type="InterPro" id="IPR018823">
    <property type="entry name" value="ArAE_2_N"/>
</dbReference>
<evidence type="ECO:0000256" key="4">
    <source>
        <dbReference type="ARBA" id="ARBA00023136"/>
    </source>
</evidence>
<keyword evidence="2 7" id="KW-0812">Transmembrane</keyword>
<feature type="transmembrane region" description="Helical" evidence="7">
    <location>
        <begin position="496"/>
        <end position="518"/>
    </location>
</feature>
<protein>
    <recommendedName>
        <fullName evidence="12">ER transporter 6TM N-terminal domain-containing protein</fullName>
    </recommendedName>
</protein>
<evidence type="ECO:0000259" key="9">
    <source>
        <dbReference type="Pfam" id="PF10337"/>
    </source>
</evidence>
<evidence type="ECO:0000256" key="3">
    <source>
        <dbReference type="ARBA" id="ARBA00022989"/>
    </source>
</evidence>
<feature type="compositionally biased region" description="Basic residues" evidence="6">
    <location>
        <begin position="151"/>
        <end position="166"/>
    </location>
</feature>
<feature type="compositionally biased region" description="Basic and acidic residues" evidence="6">
    <location>
        <begin position="895"/>
        <end position="904"/>
    </location>
</feature>
<dbReference type="Pfam" id="PF10334">
    <property type="entry name" value="BRE4"/>
    <property type="match status" value="1"/>
</dbReference>
<feature type="region of interest" description="Disordered" evidence="6">
    <location>
        <begin position="1549"/>
        <end position="1677"/>
    </location>
</feature>
<feature type="domain" description="DUF2421" evidence="8">
    <location>
        <begin position="2015"/>
        <end position="2127"/>
    </location>
</feature>
<feature type="region of interest" description="Disordered" evidence="6">
    <location>
        <begin position="1948"/>
        <end position="1984"/>
    </location>
</feature>
<feature type="compositionally biased region" description="Polar residues" evidence="6">
    <location>
        <begin position="1968"/>
        <end position="1984"/>
    </location>
</feature>
<accession>A0A9P5RUI7</accession>
<dbReference type="GO" id="GO:0016020">
    <property type="term" value="C:membrane"/>
    <property type="evidence" value="ECO:0007669"/>
    <property type="project" value="UniProtKB-SubCell"/>
</dbReference>
<dbReference type="PANTHER" id="PTHR47804">
    <property type="entry name" value="60S RIBOSOMAL PROTEIN L19"/>
    <property type="match status" value="1"/>
</dbReference>
<feature type="compositionally biased region" description="Basic residues" evidence="6">
    <location>
        <begin position="703"/>
        <end position="713"/>
    </location>
</feature>
<keyword evidence="4 7" id="KW-0472">Membrane</keyword>
<dbReference type="PANTHER" id="PTHR47804:SF3">
    <property type="entry name" value="PROTEIN BRE4"/>
    <property type="match status" value="1"/>
</dbReference>
<feature type="region of interest" description="Disordered" evidence="6">
    <location>
        <begin position="2707"/>
        <end position="2728"/>
    </location>
</feature>
<keyword evidence="3 7" id="KW-1133">Transmembrane helix</keyword>
<feature type="coiled-coil region" evidence="5">
    <location>
        <begin position="1041"/>
        <end position="1068"/>
    </location>
</feature>
<evidence type="ECO:0000256" key="2">
    <source>
        <dbReference type="ARBA" id="ARBA00022692"/>
    </source>
</evidence>
<dbReference type="InterPro" id="IPR052430">
    <property type="entry name" value="IVT-Associated"/>
</dbReference>
<proteinExistence type="predicted"/>
<feature type="compositionally biased region" description="Basic and acidic residues" evidence="6">
    <location>
        <begin position="1385"/>
        <end position="1411"/>
    </location>
</feature>
<feature type="domain" description="Putative ER transporter 6TM N-terminal" evidence="9">
    <location>
        <begin position="444"/>
        <end position="624"/>
    </location>
</feature>
<evidence type="ECO:0000256" key="1">
    <source>
        <dbReference type="ARBA" id="ARBA00004141"/>
    </source>
</evidence>
<feature type="compositionally biased region" description="Low complexity" evidence="6">
    <location>
        <begin position="1948"/>
        <end position="1959"/>
    </location>
</feature>
<dbReference type="Proteomes" id="UP000748756">
    <property type="component" value="Unassembled WGS sequence"/>
</dbReference>
<feature type="region of interest" description="Disordered" evidence="6">
    <location>
        <begin position="2379"/>
        <end position="2452"/>
    </location>
</feature>
<feature type="transmembrane region" description="Helical" evidence="7">
    <location>
        <begin position="405"/>
        <end position="430"/>
    </location>
</feature>
<feature type="region of interest" description="Disordered" evidence="6">
    <location>
        <begin position="629"/>
        <end position="742"/>
    </location>
</feature>
<feature type="compositionally biased region" description="Low complexity" evidence="6">
    <location>
        <begin position="136"/>
        <end position="146"/>
    </location>
</feature>
<feature type="region of interest" description="Disordered" evidence="6">
    <location>
        <begin position="93"/>
        <end position="318"/>
    </location>
</feature>
<sequence length="2728" mass="299997">MTFESVGELLLISQPGGVTSAESRITVKLVDMSRPEAGGITVNRQVILRAPRGRPFPIDFKILFDSRVYSPKKNAIPRGNGYQAMSIPMPPPPSLYFSLLPGSNGSNGGQQSGQQGSGSHSNSNSPRPSPAILPTSSSDNSNNNNNGFLGKKTRSKSTSAKHRQLHHPPSIQFHLDPHSEPTTPAPHPSLSSSHHYGSPSKSTTNLHPHSLSNPSTPAIPTVPGSLSGTRTGAGGFNHYHTLHHPPTASYPLSMTHSRRSSLSNPYGPSEKSDPQRQKGGFFDMAIFDPAPDVRPKSARSSVDHERLSHRMTVSRPPSIESINSANSVPFAPPPPPPPSAWKQFTNHFSRRVIKRHVKFIVALYISSALALITPIARQLGPTPYLANVAVVFMHPSRTVGSQLEVTFFSVIGGILGAAWIIPCQVAVAAFNQRYLADGNNSAWAIEAAWFFLGVWVMTLYKTRYAKLNCTFIIYTIAGIFSLTRSQVTLHFNFFDFWNLMGPLMIGIAICLFVSIVFWPETASEGLGRALNESMDTSRSLLNLSTRAFLLNHKTIALPKSAIDKAQAEVRTAQKKLFSAYREARYEVTYSRTNPADYKEVKTIVSALMRHLASMSLVVQNERLLMLGHPDRDDDDLMTQSGGESDTSFATSDSSESESDSDTEGHDRRRDRPSRSNSDTNSGEQISQQADYFGNATTESATGKGHRTRNRRQKKSDTLESPTSEDGNDEPHNRRVRRRGSAAELRRIRQLLQRAENSTQAALKAKQQQQENVKKENLQQTFQFDRGGFATAPPTPGGRGVFNVFGYHQAHRSRNRSPEQRTGLETSETLRPSSGHPSNATTPNSSRPNSIYEETNLDTVKSFKSLFSIKSASKFKSNRPSSLKAGFKPGNSKWGKGRDQGDEHSAGIPLDSHYATMPAGSYPEDDQLNNRHYRTIGGIRFGTSLTDQQVRKAAEAYRKKQEKQIKREQKQAERERKAEEQRIEKQEQAVAAARAIPPKEVAFGDRKLFMSFLDIVRDPLQRLSDSCSRVMVALEMELVSGLNVEQDRLERIQRRNAQREAAIRAAEAKKAGDEKAAANGATVNTNAAGIEAATCETPKEAADTRLTALDRLRVLVGVKPHKLSKEDLDYAEALKSSMGLGIHVGDKDKKGKDPKSANTVHPNKFLQQDTLRKMTSSGLEEEEDFALPPGMSYVQYLTQELEVFDKAEAQGLQDFIATHPTLDVGPREEIFLIFFFLFALREIARELLRLGKYVEELEEQGRRTMELEGRSKRKKKLWWPKVFGNFWHWFAWGSYSQVKTSEGYNSLIRNSAKNLEHRQPKTIEEEKAIVEAKAAKAAADKLAAEVAAEAAADKREELQRRVTQPWAPIPLRRTVTLSNLIHRRGQDVDLEQGRDGARNPRGQEKSSQERRSRSNTRLRTGNDWTSDRPRRHRSHQRLFSNSHSRHEVVETTQKSDLGNPYVLRNREDLQPSPEEENVEASKKSESKRAGQYSVVEIPSFGSLRHKQKEDLRHFDDTNQVELLPRIHVIKPSHTAPPELDIHKLFKANKAPFSPDSDAGEGPSVLPSSSAMSPRQQFPSFSSSTSPALLSDHHPSPDPVAKTSRKEGSYTVDSDSTDSDSEHQAGKKDKKSRARNLFSGFSRRHSSEDDESETSPPSRKKSPSPAPAPSEPSQQPRTIFVNIPKPKTWRYWFWEHLQPFKSEEFKFGFKMAFALSFIGLWSWLQWNNTPLATDRGQWAMMTVMAVLSPTVGATFSVCAMRVAGTLAGTLWALITYLVLPQNPWVICVFMLVVAFASVFLILESAHPKLGIIMMLSYSSVTFIKYEDNTAETIYEVCYKRSITVIIGIIISVVMNSLLWPILARRELRKEIAVLIGRQGVLFAELVNKFFLEEQREGQGHSHYVANWPENARDDDDDDVDDDKVDEKAALARSLEAEHVHDSFVERAEQAARASRQFSSSQDGRRKGSTAMRSRSEGQISSSQASEITGAVGRVTSYSDELLHQAAPEPADPDRLAFQHVEQQLQTKLIKINQLLELSASEPRLKEQFPIKLYNQIIQCCQNILDRMVSMRMAAQLISPEVRELVTGPMNYYRRDMVGALLLYFSVLSSSLASKSPLPPYLPSARVARLRVIYNVREAIAAHQAVTNEDHYTYIYYYAFSSALEEVIEELELLAILIKPIVGVTLVSSGNRTYDGTGGFTGDEFNFGTAVQTNCIGIPDMSTLSHPAPGSEALHGQGLGVGGGIGSSLMQNSSSAGSSTAIPVTMINIGASDSTTAGTGAGAFGQAHQHLPQHHLQPHQRQYQHQRDLERGHEPQELEYPHDLLHQQQQKLLQDQAKMQQMQQQIEAQQKIIQQQQVQIQQQQKAYNFHPDLVITAPVARAPSSASNPSGNLAGGSGSKSSLLSGHSITGSIGQGGGKDKRPSVIESEILSSASAAASAPHQHSSRRKSTTVKPKVGGLHVDIPSTTSVPQAGGLAPNMSTTLGGMKLPPAAVALATSPIIMMDESLLGGGRHSQRFKEAFQVAQEASGQKVIEVRSPTVSTCGVMVIPAQVQLPMGATSTGSTTKKSGAGSSSNVPTLKKISSAVSATASSTVSPGAVVASPKVQTPNAGLSAASYSSHLPDVTTTLPGPQQHSQPFQQRMQRPSVYPFASQKSQGSVSDHEHFESLAASSAEPSFANGGEGPSTASISTSTAVPFVLNLPARVIIPTTTTTTTTNTTTSTSPTSPPSS</sequence>
<feature type="compositionally biased region" description="Polar residues" evidence="6">
    <location>
        <begin position="1414"/>
        <end position="1423"/>
    </location>
</feature>
<feature type="compositionally biased region" description="Basic residues" evidence="6">
    <location>
        <begin position="2288"/>
        <end position="2301"/>
    </location>
</feature>
<feature type="compositionally biased region" description="Low complexity" evidence="6">
    <location>
        <begin position="95"/>
        <end position="104"/>
    </location>
</feature>
<dbReference type="InterPro" id="IPR023244">
    <property type="entry name" value="Brefeldin_A-sensitivity_4"/>
</dbReference>
<feature type="compositionally biased region" description="Polar residues" evidence="6">
    <location>
        <begin position="822"/>
        <end position="850"/>
    </location>
</feature>
<dbReference type="InterPro" id="IPR018820">
    <property type="entry name" value="BRE4-related_DUF2421"/>
</dbReference>
<gene>
    <name evidence="10" type="ORF">BG015_010092</name>
</gene>
<dbReference type="GO" id="GO:0015743">
    <property type="term" value="P:malate transport"/>
    <property type="evidence" value="ECO:0007669"/>
    <property type="project" value="InterPro"/>
</dbReference>